<dbReference type="EMBL" id="QFQP01000043">
    <property type="protein sequence ID" value="PZR05663.1"/>
    <property type="molecule type" value="Genomic_DNA"/>
</dbReference>
<proteinExistence type="predicted"/>
<gene>
    <name evidence="1" type="ORF">DI536_31940</name>
</gene>
<comment type="caution">
    <text evidence="1">The sequence shown here is derived from an EMBL/GenBank/DDBJ whole genome shotgun (WGS) entry which is preliminary data.</text>
</comment>
<dbReference type="Proteomes" id="UP000249061">
    <property type="component" value="Unassembled WGS sequence"/>
</dbReference>
<reference evidence="1 2" key="1">
    <citation type="submission" date="2017-08" db="EMBL/GenBank/DDBJ databases">
        <title>Infants hospitalized years apart are colonized by the same room-sourced microbial strains.</title>
        <authorList>
            <person name="Brooks B."/>
            <person name="Olm M.R."/>
            <person name="Firek B.A."/>
            <person name="Baker R."/>
            <person name="Thomas B.C."/>
            <person name="Morowitz M.J."/>
            <person name="Banfield J.F."/>
        </authorList>
    </citation>
    <scope>NUCLEOTIDE SEQUENCE [LARGE SCALE GENOMIC DNA]</scope>
    <source>
        <strain evidence="1">S2_003_000_R2_14</strain>
    </source>
</reference>
<dbReference type="AlphaFoldDB" id="A0A2W5SYE5"/>
<sequence length="166" mass="18580">MRGRLIFPFVAELRRLDAHAMSTQAPGYDEDFKEPALLDADGDGAGEPYRREHPAVRVPCQVEPQTIEALRMTPAGNTPQSSLDLVFHFSDLERLGLVDRQTGEALVRPGDRLSGLFDTEGRLVWVVRTPPGLYVTEARPAGFGLFRRRPRRNLLIVSFSDRPAAR</sequence>
<accession>A0A2W5SYE5</accession>
<name>A0A2W5SYE5_9BACT</name>
<evidence type="ECO:0000313" key="2">
    <source>
        <dbReference type="Proteomes" id="UP000249061"/>
    </source>
</evidence>
<protein>
    <submittedName>
        <fullName evidence="1">Uncharacterized protein</fullName>
    </submittedName>
</protein>
<organism evidence="1 2">
    <name type="scientific">Archangium gephyra</name>
    <dbReference type="NCBI Taxonomy" id="48"/>
    <lineage>
        <taxon>Bacteria</taxon>
        <taxon>Pseudomonadati</taxon>
        <taxon>Myxococcota</taxon>
        <taxon>Myxococcia</taxon>
        <taxon>Myxococcales</taxon>
        <taxon>Cystobacterineae</taxon>
        <taxon>Archangiaceae</taxon>
        <taxon>Archangium</taxon>
    </lineage>
</organism>
<evidence type="ECO:0000313" key="1">
    <source>
        <dbReference type="EMBL" id="PZR05663.1"/>
    </source>
</evidence>